<protein>
    <recommendedName>
        <fullName evidence="2">DUF6594 domain-containing protein</fullName>
    </recommendedName>
</protein>
<name>A0ABR0GGK6_9PEZI</name>
<comment type="caution">
    <text evidence="3">The sequence shown here is derived from an EMBL/GenBank/DDBJ whole genome shotgun (WGS) entry which is preliminary data.</text>
</comment>
<dbReference type="PANTHER" id="PTHR34502:SF5">
    <property type="entry name" value="DUF6594 DOMAIN-CONTAINING PROTEIN"/>
    <property type="match status" value="1"/>
</dbReference>
<evidence type="ECO:0000259" key="2">
    <source>
        <dbReference type="Pfam" id="PF20237"/>
    </source>
</evidence>
<feature type="transmembrane region" description="Helical" evidence="1">
    <location>
        <begin position="126"/>
        <end position="144"/>
    </location>
</feature>
<dbReference type="Proteomes" id="UP001323405">
    <property type="component" value="Unassembled WGS sequence"/>
</dbReference>
<dbReference type="EMBL" id="JAFFHA010000006">
    <property type="protein sequence ID" value="KAK4654885.1"/>
    <property type="molecule type" value="Genomic_DNA"/>
</dbReference>
<keyword evidence="4" id="KW-1185">Reference proteome</keyword>
<dbReference type="PANTHER" id="PTHR34502">
    <property type="entry name" value="DUF6594 DOMAIN-CONTAINING PROTEIN-RELATED"/>
    <property type="match status" value="1"/>
</dbReference>
<accession>A0ABR0GGK6</accession>
<keyword evidence="1" id="KW-1133">Transmembrane helix</keyword>
<sequence length="168" mass="18405">MKSQLKSLKSWLRDTQGGNSFLTDFETEMWSDDKLSSCLCLETPTAKGDPFTRRLLKSVIQAYDRVVGRYIGSGEMVDEETGDKSYSSNRVNRASNVFGAIMASALPVLSIYALTEIPSTEARIGATAGFIITFAVLMGILGSAKRSERSLQQRLRLQQPRPSSSGAL</sequence>
<keyword evidence="1" id="KW-0812">Transmembrane</keyword>
<gene>
    <name evidence="3" type="ORF">QC762_406612</name>
</gene>
<dbReference type="RefSeq" id="XP_062743860.1">
    <property type="nucleotide sequence ID" value="XM_062890113.1"/>
</dbReference>
<feature type="domain" description="DUF6594" evidence="2">
    <location>
        <begin position="2"/>
        <end position="148"/>
    </location>
</feature>
<evidence type="ECO:0000313" key="3">
    <source>
        <dbReference type="EMBL" id="KAK4654885.1"/>
    </source>
</evidence>
<evidence type="ECO:0000256" key="1">
    <source>
        <dbReference type="SAM" id="Phobius"/>
    </source>
</evidence>
<dbReference type="GeneID" id="87910020"/>
<dbReference type="InterPro" id="IPR046529">
    <property type="entry name" value="DUF6594"/>
</dbReference>
<dbReference type="Pfam" id="PF20237">
    <property type="entry name" value="DUF6594"/>
    <property type="match status" value="1"/>
</dbReference>
<keyword evidence="1" id="KW-0472">Membrane</keyword>
<organism evidence="3 4">
    <name type="scientific">Podospora pseudocomata</name>
    <dbReference type="NCBI Taxonomy" id="2093779"/>
    <lineage>
        <taxon>Eukaryota</taxon>
        <taxon>Fungi</taxon>
        <taxon>Dikarya</taxon>
        <taxon>Ascomycota</taxon>
        <taxon>Pezizomycotina</taxon>
        <taxon>Sordariomycetes</taxon>
        <taxon>Sordariomycetidae</taxon>
        <taxon>Sordariales</taxon>
        <taxon>Podosporaceae</taxon>
        <taxon>Podospora</taxon>
    </lineage>
</organism>
<proteinExistence type="predicted"/>
<evidence type="ECO:0000313" key="4">
    <source>
        <dbReference type="Proteomes" id="UP001323405"/>
    </source>
</evidence>
<feature type="transmembrane region" description="Helical" evidence="1">
    <location>
        <begin position="94"/>
        <end position="114"/>
    </location>
</feature>
<reference evidence="3 4" key="1">
    <citation type="journal article" date="2023" name="bioRxiv">
        <title>High-quality genome assemblies of four members of thePodospora anserinaspecies complex.</title>
        <authorList>
            <person name="Ament-Velasquez S.L."/>
            <person name="Vogan A.A."/>
            <person name="Wallerman O."/>
            <person name="Hartmann F."/>
            <person name="Gautier V."/>
            <person name="Silar P."/>
            <person name="Giraud T."/>
            <person name="Johannesson H."/>
        </authorList>
    </citation>
    <scope>NUCLEOTIDE SEQUENCE [LARGE SCALE GENOMIC DNA]</scope>
    <source>
        <strain evidence="3 4">CBS 415.72m</strain>
    </source>
</reference>